<feature type="transmembrane region" description="Helical" evidence="5">
    <location>
        <begin position="53"/>
        <end position="71"/>
    </location>
</feature>
<proteinExistence type="predicted"/>
<keyword evidence="2 5" id="KW-0812">Transmembrane</keyword>
<keyword evidence="4 5" id="KW-0472">Membrane</keyword>
<sequence>TRTKKLHKIPANTFILSLAFADGMVGVLSPAIVLTAITNEQHIWMSAVCLFRGPYYAMFSTSLVTLLAIAIDRGKWSSRNSSGHISREYFRCSYSS</sequence>
<feature type="non-terminal residue" evidence="6">
    <location>
        <position position="1"/>
    </location>
</feature>
<dbReference type="CDD" id="cd00637">
    <property type="entry name" value="7tm_classA_rhodopsin-like"/>
    <property type="match status" value="1"/>
</dbReference>
<dbReference type="Proteomes" id="UP001208570">
    <property type="component" value="Unassembled WGS sequence"/>
</dbReference>
<keyword evidence="3 5" id="KW-1133">Transmembrane helix</keyword>
<name>A0AAD9IPC0_9ANNE</name>
<dbReference type="Pfam" id="PF00001">
    <property type="entry name" value="7tm_1"/>
    <property type="match status" value="1"/>
</dbReference>
<dbReference type="EMBL" id="JAODUP010003587">
    <property type="protein sequence ID" value="KAK2138198.1"/>
    <property type="molecule type" value="Genomic_DNA"/>
</dbReference>
<evidence type="ECO:0000256" key="3">
    <source>
        <dbReference type="ARBA" id="ARBA00022989"/>
    </source>
</evidence>
<evidence type="ECO:0008006" key="8">
    <source>
        <dbReference type="Google" id="ProtNLM"/>
    </source>
</evidence>
<dbReference type="InterPro" id="IPR000276">
    <property type="entry name" value="GPCR_Rhodpsn"/>
</dbReference>
<evidence type="ECO:0000256" key="1">
    <source>
        <dbReference type="ARBA" id="ARBA00004370"/>
    </source>
</evidence>
<protein>
    <recommendedName>
        <fullName evidence="8">G-protein coupled receptors family 1 profile domain-containing protein</fullName>
    </recommendedName>
</protein>
<evidence type="ECO:0000313" key="6">
    <source>
        <dbReference type="EMBL" id="KAK2138198.1"/>
    </source>
</evidence>
<evidence type="ECO:0000256" key="2">
    <source>
        <dbReference type="ARBA" id="ARBA00022692"/>
    </source>
</evidence>
<feature type="transmembrane region" description="Helical" evidence="5">
    <location>
        <begin position="12"/>
        <end position="33"/>
    </location>
</feature>
<reference evidence="6" key="1">
    <citation type="journal article" date="2023" name="Mol. Biol. Evol.">
        <title>Third-Generation Sequencing Reveals the Adaptive Role of the Epigenome in Three Deep-Sea Polychaetes.</title>
        <authorList>
            <person name="Perez M."/>
            <person name="Aroh O."/>
            <person name="Sun Y."/>
            <person name="Lan Y."/>
            <person name="Juniper S.K."/>
            <person name="Young C.R."/>
            <person name="Angers B."/>
            <person name="Qian P.Y."/>
        </authorList>
    </citation>
    <scope>NUCLEOTIDE SEQUENCE</scope>
    <source>
        <strain evidence="6">P08H-3</strain>
    </source>
</reference>
<keyword evidence="7" id="KW-1185">Reference proteome</keyword>
<accession>A0AAD9IPC0</accession>
<dbReference type="SUPFAM" id="SSF81321">
    <property type="entry name" value="Family A G protein-coupled receptor-like"/>
    <property type="match status" value="1"/>
</dbReference>
<gene>
    <name evidence="6" type="ORF">LSH36_3595g00002</name>
</gene>
<dbReference type="GO" id="GO:0004930">
    <property type="term" value="F:G protein-coupled receptor activity"/>
    <property type="evidence" value="ECO:0007669"/>
    <property type="project" value="InterPro"/>
</dbReference>
<dbReference type="Gene3D" id="1.20.1070.10">
    <property type="entry name" value="Rhodopsin 7-helix transmembrane proteins"/>
    <property type="match status" value="1"/>
</dbReference>
<evidence type="ECO:0000256" key="4">
    <source>
        <dbReference type="ARBA" id="ARBA00023136"/>
    </source>
</evidence>
<dbReference type="AlphaFoldDB" id="A0AAD9IPC0"/>
<dbReference type="GO" id="GO:0016020">
    <property type="term" value="C:membrane"/>
    <property type="evidence" value="ECO:0007669"/>
    <property type="project" value="UniProtKB-SubCell"/>
</dbReference>
<evidence type="ECO:0000256" key="5">
    <source>
        <dbReference type="SAM" id="Phobius"/>
    </source>
</evidence>
<organism evidence="6 7">
    <name type="scientific">Paralvinella palmiformis</name>
    <dbReference type="NCBI Taxonomy" id="53620"/>
    <lineage>
        <taxon>Eukaryota</taxon>
        <taxon>Metazoa</taxon>
        <taxon>Spiralia</taxon>
        <taxon>Lophotrochozoa</taxon>
        <taxon>Annelida</taxon>
        <taxon>Polychaeta</taxon>
        <taxon>Sedentaria</taxon>
        <taxon>Canalipalpata</taxon>
        <taxon>Terebellida</taxon>
        <taxon>Terebelliformia</taxon>
        <taxon>Alvinellidae</taxon>
        <taxon>Paralvinella</taxon>
    </lineage>
</organism>
<comment type="caution">
    <text evidence="6">The sequence shown here is derived from an EMBL/GenBank/DDBJ whole genome shotgun (WGS) entry which is preliminary data.</text>
</comment>
<comment type="subcellular location">
    <subcellularLocation>
        <location evidence="1">Membrane</location>
    </subcellularLocation>
</comment>
<evidence type="ECO:0000313" key="7">
    <source>
        <dbReference type="Proteomes" id="UP001208570"/>
    </source>
</evidence>